<accession>A0ABU2Y4Q4</accession>
<dbReference type="Proteomes" id="UP001252186">
    <property type="component" value="Unassembled WGS sequence"/>
</dbReference>
<dbReference type="RefSeq" id="WP_311592745.1">
    <property type="nucleotide sequence ID" value="NZ_JAVRHV010000002.1"/>
</dbReference>
<sequence length="141" mass="15656">MSCDFFQKKKLAEEEMIDTIIDYKSVDTFPLFPDCDSIPSQDKQRVCSQIKLSEHIFASLSESNIITARKVADTVRVKLLVSSSGKVSLTNVEMSDNLLKQIPTIDSLLKNSIVTMPVLKPALKRGIPVATEFSLPIVIVN</sequence>
<gene>
    <name evidence="1" type="ORF">RM519_06075</name>
</gene>
<reference evidence="1 2" key="1">
    <citation type="submission" date="2023-09" db="EMBL/GenBank/DDBJ databases">
        <authorList>
            <person name="Rey-Velasco X."/>
        </authorList>
    </citation>
    <scope>NUCLEOTIDE SEQUENCE [LARGE SCALE GENOMIC DNA]</scope>
    <source>
        <strain evidence="1 2">P050</strain>
    </source>
</reference>
<evidence type="ECO:0000313" key="2">
    <source>
        <dbReference type="Proteomes" id="UP001252186"/>
    </source>
</evidence>
<evidence type="ECO:0000313" key="1">
    <source>
        <dbReference type="EMBL" id="MDT0552806.1"/>
    </source>
</evidence>
<proteinExistence type="predicted"/>
<dbReference type="EMBL" id="JAVRHV010000002">
    <property type="protein sequence ID" value="MDT0552806.1"/>
    <property type="molecule type" value="Genomic_DNA"/>
</dbReference>
<evidence type="ECO:0008006" key="3">
    <source>
        <dbReference type="Google" id="ProtNLM"/>
    </source>
</evidence>
<comment type="caution">
    <text evidence="1">The sequence shown here is derived from an EMBL/GenBank/DDBJ whole genome shotgun (WGS) entry which is preliminary data.</text>
</comment>
<organism evidence="1 2">
    <name type="scientific">Urechidicola vernalis</name>
    <dbReference type="NCBI Taxonomy" id="3075600"/>
    <lineage>
        <taxon>Bacteria</taxon>
        <taxon>Pseudomonadati</taxon>
        <taxon>Bacteroidota</taxon>
        <taxon>Flavobacteriia</taxon>
        <taxon>Flavobacteriales</taxon>
        <taxon>Flavobacteriaceae</taxon>
        <taxon>Urechidicola</taxon>
    </lineage>
</organism>
<name>A0ABU2Y4Q4_9FLAO</name>
<protein>
    <recommendedName>
        <fullName evidence="3">TonB C-terminal domain-containing protein</fullName>
    </recommendedName>
</protein>
<keyword evidence="2" id="KW-1185">Reference proteome</keyword>